<evidence type="ECO:0000313" key="21">
    <source>
        <dbReference type="Proteomes" id="UP000886611"/>
    </source>
</evidence>
<keyword evidence="6" id="KW-0158">Chromosome</keyword>
<dbReference type="Gene3D" id="1.20.5.3600">
    <property type="match status" value="1"/>
</dbReference>
<keyword evidence="12" id="KW-0995">Kinetochore</keyword>
<dbReference type="GO" id="GO:0032133">
    <property type="term" value="C:chromosome passenger complex"/>
    <property type="evidence" value="ECO:0007669"/>
    <property type="project" value="TreeGrafter"/>
</dbReference>
<dbReference type="Pfam" id="PF03941">
    <property type="entry name" value="INCENP_ARK-bind"/>
    <property type="match status" value="1"/>
</dbReference>
<evidence type="ECO:0000256" key="9">
    <source>
        <dbReference type="ARBA" id="ARBA00022701"/>
    </source>
</evidence>
<feature type="non-terminal residue" evidence="20">
    <location>
        <position position="854"/>
    </location>
</feature>
<keyword evidence="11" id="KW-0159">Chromosome partition</keyword>
<comment type="subcellular location">
    <subcellularLocation>
        <location evidence="4">Chromosome</location>
        <location evidence="4">Centromere</location>
        <location evidence="4">Kinetochore</location>
    </subcellularLocation>
    <subcellularLocation>
        <location evidence="2">Cytoplasm</location>
        <location evidence="2">Cytoskeleton</location>
        <location evidence="2">Spindle</location>
    </subcellularLocation>
    <subcellularLocation>
        <location evidence="3">Midbody</location>
    </subcellularLocation>
    <subcellularLocation>
        <location evidence="1">Nucleus</location>
    </subcellularLocation>
</comment>
<dbReference type="GO" id="GO:0005634">
    <property type="term" value="C:nucleus"/>
    <property type="evidence" value="ECO:0007669"/>
    <property type="project" value="UniProtKB-SubCell"/>
</dbReference>
<evidence type="ECO:0000256" key="10">
    <source>
        <dbReference type="ARBA" id="ARBA00022776"/>
    </source>
</evidence>
<evidence type="ECO:0000256" key="17">
    <source>
        <dbReference type="SAM" id="MobiDB-lite"/>
    </source>
</evidence>
<keyword evidence="14" id="KW-0539">Nucleus</keyword>
<evidence type="ECO:0000256" key="4">
    <source>
        <dbReference type="ARBA" id="ARBA00004629"/>
    </source>
</evidence>
<comment type="caution">
    <text evidence="20">The sequence shown here is derived from an EMBL/GenBank/DDBJ whole genome shotgun (WGS) entry which is preliminary data.</text>
</comment>
<feature type="domain" description="Chromosome passenger complex (CPC) protein INCENP N-terminal" evidence="19">
    <location>
        <begin position="9"/>
        <end position="41"/>
    </location>
</feature>
<organism evidence="20 21">
    <name type="scientific">Polypterus senegalus</name>
    <name type="common">Senegal bichir</name>
    <dbReference type="NCBI Taxonomy" id="55291"/>
    <lineage>
        <taxon>Eukaryota</taxon>
        <taxon>Metazoa</taxon>
        <taxon>Chordata</taxon>
        <taxon>Craniata</taxon>
        <taxon>Vertebrata</taxon>
        <taxon>Euteleostomi</taxon>
        <taxon>Actinopterygii</taxon>
        <taxon>Polypteriformes</taxon>
        <taxon>Polypteridae</taxon>
        <taxon>Polypterus</taxon>
    </lineage>
</organism>
<feature type="region of interest" description="Disordered" evidence="17">
    <location>
        <begin position="681"/>
        <end position="788"/>
    </location>
</feature>
<dbReference type="GO" id="GO:0005874">
    <property type="term" value="C:microtubule"/>
    <property type="evidence" value="ECO:0007669"/>
    <property type="project" value="UniProtKB-KW"/>
</dbReference>
<evidence type="ECO:0000256" key="5">
    <source>
        <dbReference type="ARBA" id="ARBA00010042"/>
    </source>
</evidence>
<evidence type="ECO:0000259" key="19">
    <source>
        <dbReference type="Pfam" id="PF12178"/>
    </source>
</evidence>
<feature type="compositionally biased region" description="Basic and acidic residues" evidence="17">
    <location>
        <begin position="700"/>
        <end position="721"/>
    </location>
</feature>
<keyword evidence="10" id="KW-0498">Mitosis</keyword>
<dbReference type="GO" id="GO:0051257">
    <property type="term" value="P:meiotic spindle midzone assembly"/>
    <property type="evidence" value="ECO:0007669"/>
    <property type="project" value="TreeGrafter"/>
</dbReference>
<feature type="compositionally biased region" description="Basic residues" evidence="17">
    <location>
        <begin position="82"/>
        <end position="98"/>
    </location>
</feature>
<sequence length="854" mass="98181">MEELARSNVSLMKMFEKKVQGFIDEVENNHMVWLQEIQEEAAKMFCSNFSEEPQLMPKTPSQKKKGRKKRSSFGRDENQNPSRRRLSRSRRSTVRRSSVKVSSLSLNLINEELQKEHLKVEDLEHSKPLKATLNENKASSVTKSCAKTLLEKKVVVEITLNDRLSAEIHQKNKDVHETIGNSEEMCSEDVGSDTEGVASMACVAISDVARVNAPVIRAALDTFACPMIDSAMASLATTRPGASVDQGSESENSSESSKSRKESRGTFKSARKSHRPSGRRSIAGHRSLLSIRESLTRESMRRASRRSVHKKAMLESSTSSSRSSKDEPDPDVVEFLSVVEAEVQVARHSTRSSTKRNAEKSSNPNEVSTTNDENKGNNKAEHCADLLKSCVVLNSQGEDCQADQPVSPVKKPLPVVSVPKSHSAMKPHLKSFLHTVQKNQLLMSTPNSLGRSTIVKSFIKRTTPLKVDIKEKERQRLEMLKKKEDQETERKKKMEEEKKRKLEEVKRKREERLKKVTEAREREEQKEEAKKRKIEQKFAQMEEKNDKIREERIAEEKAKRKLANKKMEEAEIRRKQEEDARRIKALQAEEEERKHQELLQKKREEEEQERLKKIAEVKRLKQIDQERQLAAEKELQRKREQERIRIEREQLLEKEKAFAVQMEVEKAAKEKALLDAAKEERLQKEAEEREKLKAKQQHKANLENELKEHPKDEKLVKEKPDTSSSHKTLNITVDLEKSPQSYQMTPKGGNKTISHLDSENYGMDLNSDDSTDDESAPRKPIPSWAEGRKLNQAIMHHYYNPPDTDKRYGKIEPPNLEEIFSKSKPRYLKRTSSAVWNSPPMRSNLNSVSIKFTR</sequence>
<feature type="region of interest" description="Disordered" evidence="17">
    <location>
        <begin position="559"/>
        <end position="578"/>
    </location>
</feature>
<feature type="compositionally biased region" description="Basic and acidic residues" evidence="17">
    <location>
        <begin position="480"/>
        <end position="530"/>
    </location>
</feature>
<feature type="compositionally biased region" description="Basic and acidic residues" evidence="17">
    <location>
        <begin position="681"/>
        <end position="693"/>
    </location>
</feature>
<gene>
    <name evidence="20" type="primary">Incenpa</name>
    <name evidence="20" type="ORF">GTO96_0001072</name>
</gene>
<dbReference type="AlphaFoldDB" id="A0A8X7X8V0"/>
<evidence type="ECO:0000256" key="14">
    <source>
        <dbReference type="ARBA" id="ARBA00023242"/>
    </source>
</evidence>
<evidence type="ECO:0000256" key="12">
    <source>
        <dbReference type="ARBA" id="ARBA00022838"/>
    </source>
</evidence>
<dbReference type="GO" id="GO:0000281">
    <property type="term" value="P:mitotic cytokinesis"/>
    <property type="evidence" value="ECO:0007669"/>
    <property type="project" value="TreeGrafter"/>
</dbReference>
<evidence type="ECO:0000256" key="3">
    <source>
        <dbReference type="ARBA" id="ARBA00004214"/>
    </source>
</evidence>
<feature type="compositionally biased region" description="Polar residues" evidence="17">
    <location>
        <begin position="360"/>
        <end position="371"/>
    </location>
</feature>
<feature type="region of interest" description="Disordered" evidence="17">
    <location>
        <begin position="480"/>
        <end position="544"/>
    </location>
</feature>
<dbReference type="GO" id="GO:0030496">
    <property type="term" value="C:midbody"/>
    <property type="evidence" value="ECO:0007669"/>
    <property type="project" value="UniProtKB-SubCell"/>
</dbReference>
<feature type="compositionally biased region" description="Basic and acidic residues" evidence="17">
    <location>
        <begin position="565"/>
        <end position="578"/>
    </location>
</feature>
<comment type="similarity">
    <text evidence="5">Belongs to the INCENP family.</text>
</comment>
<feature type="non-terminal residue" evidence="20">
    <location>
        <position position="1"/>
    </location>
</feature>
<dbReference type="EMBL" id="JAATIS010004040">
    <property type="protein sequence ID" value="KAG2463045.1"/>
    <property type="molecule type" value="Genomic_DNA"/>
</dbReference>
<protein>
    <submittedName>
        <fullName evidence="20">INCEA protein</fullName>
    </submittedName>
</protein>
<evidence type="ECO:0000256" key="15">
    <source>
        <dbReference type="ARBA" id="ARBA00023306"/>
    </source>
</evidence>
<feature type="compositionally biased region" description="Basic residues" evidence="17">
    <location>
        <begin position="61"/>
        <end position="72"/>
    </location>
</feature>
<accession>A0A8X7X8V0</accession>
<dbReference type="PANTHER" id="PTHR13142">
    <property type="entry name" value="INNER CENTROMERE PROTEIN"/>
    <property type="match status" value="1"/>
</dbReference>
<evidence type="ECO:0000256" key="8">
    <source>
        <dbReference type="ARBA" id="ARBA00022618"/>
    </source>
</evidence>
<evidence type="ECO:0000313" key="20">
    <source>
        <dbReference type="EMBL" id="KAG2463045.1"/>
    </source>
</evidence>
<dbReference type="GO" id="GO:1990385">
    <property type="term" value="C:meiotic spindle midzone"/>
    <property type="evidence" value="ECO:0007669"/>
    <property type="project" value="TreeGrafter"/>
</dbReference>
<dbReference type="GO" id="GO:0000776">
    <property type="term" value="C:kinetochore"/>
    <property type="evidence" value="ECO:0007669"/>
    <property type="project" value="UniProtKB-KW"/>
</dbReference>
<feature type="compositionally biased region" description="Polar residues" evidence="17">
    <location>
        <begin position="722"/>
        <end position="731"/>
    </location>
</feature>
<dbReference type="Gene3D" id="6.10.250.2990">
    <property type="match status" value="1"/>
</dbReference>
<name>A0A8X7X8V0_POLSE</name>
<feature type="domain" description="Inner centromere protein ARK-binding" evidence="18">
    <location>
        <begin position="764"/>
        <end position="820"/>
    </location>
</feature>
<keyword evidence="9" id="KW-0493">Microtubule</keyword>
<dbReference type="InterPro" id="IPR005635">
    <property type="entry name" value="Inner_centromere_prot_ARK-bd"/>
</dbReference>
<evidence type="ECO:0000256" key="1">
    <source>
        <dbReference type="ARBA" id="ARBA00004123"/>
    </source>
</evidence>
<evidence type="ECO:0000256" key="16">
    <source>
        <dbReference type="ARBA" id="ARBA00023328"/>
    </source>
</evidence>
<keyword evidence="15" id="KW-0131">Cell cycle</keyword>
<evidence type="ECO:0000256" key="13">
    <source>
        <dbReference type="ARBA" id="ARBA00023212"/>
    </source>
</evidence>
<reference evidence="20 21" key="1">
    <citation type="journal article" date="2021" name="Cell">
        <title>Tracing the genetic footprints of vertebrate landing in non-teleost ray-finned fishes.</title>
        <authorList>
            <person name="Bi X."/>
            <person name="Wang K."/>
            <person name="Yang L."/>
            <person name="Pan H."/>
            <person name="Jiang H."/>
            <person name="Wei Q."/>
            <person name="Fang M."/>
            <person name="Yu H."/>
            <person name="Zhu C."/>
            <person name="Cai Y."/>
            <person name="He Y."/>
            <person name="Gan X."/>
            <person name="Zeng H."/>
            <person name="Yu D."/>
            <person name="Zhu Y."/>
            <person name="Jiang H."/>
            <person name="Qiu Q."/>
            <person name="Yang H."/>
            <person name="Zhang Y.E."/>
            <person name="Wang W."/>
            <person name="Zhu M."/>
            <person name="He S."/>
            <person name="Zhang G."/>
        </authorList>
    </citation>
    <scope>NUCLEOTIDE SEQUENCE [LARGE SCALE GENOMIC DNA]</scope>
    <source>
        <strain evidence="20">Bchr_013</strain>
    </source>
</reference>
<feature type="region of interest" description="Disordered" evidence="17">
    <location>
        <begin position="239"/>
        <end position="330"/>
    </location>
</feature>
<dbReference type="InterPro" id="IPR022006">
    <property type="entry name" value="INCENP_N"/>
</dbReference>
<evidence type="ECO:0000256" key="11">
    <source>
        <dbReference type="ARBA" id="ARBA00022829"/>
    </source>
</evidence>
<dbReference type="Pfam" id="PF12178">
    <property type="entry name" value="INCENP_N"/>
    <property type="match status" value="1"/>
</dbReference>
<keyword evidence="16" id="KW-0137">Centromere</keyword>
<evidence type="ECO:0000256" key="2">
    <source>
        <dbReference type="ARBA" id="ARBA00004186"/>
    </source>
</evidence>
<evidence type="ECO:0000256" key="6">
    <source>
        <dbReference type="ARBA" id="ARBA00022454"/>
    </source>
</evidence>
<evidence type="ECO:0000256" key="7">
    <source>
        <dbReference type="ARBA" id="ARBA00022490"/>
    </source>
</evidence>
<feature type="compositionally biased region" description="Basic residues" evidence="17">
    <location>
        <begin position="302"/>
        <end position="311"/>
    </location>
</feature>
<dbReference type="Proteomes" id="UP000886611">
    <property type="component" value="Unassembled WGS sequence"/>
</dbReference>
<keyword evidence="21" id="KW-1185">Reference proteome</keyword>
<proteinExistence type="inferred from homology"/>
<evidence type="ECO:0000259" key="18">
    <source>
        <dbReference type="Pfam" id="PF03941"/>
    </source>
</evidence>
<feature type="region of interest" description="Disordered" evidence="17">
    <location>
        <begin position="345"/>
        <end position="378"/>
    </location>
</feature>
<keyword evidence="8" id="KW-0132">Cell division</keyword>
<keyword evidence="7" id="KW-0963">Cytoplasm</keyword>
<dbReference type="GO" id="GO:0051310">
    <property type="term" value="P:metaphase chromosome alignment"/>
    <property type="evidence" value="ECO:0007669"/>
    <property type="project" value="TreeGrafter"/>
</dbReference>
<dbReference type="PANTHER" id="PTHR13142:SF1">
    <property type="entry name" value="INNER CENTROMERE PROTEIN"/>
    <property type="match status" value="1"/>
</dbReference>
<keyword evidence="13" id="KW-0206">Cytoskeleton</keyword>
<feature type="compositionally biased region" description="Basic residues" evidence="17">
    <location>
        <begin position="269"/>
        <end position="278"/>
    </location>
</feature>
<feature type="region of interest" description="Disordered" evidence="17">
    <location>
        <begin position="51"/>
        <end position="98"/>
    </location>
</feature>